<dbReference type="InterPro" id="IPR011598">
    <property type="entry name" value="bHLH_dom"/>
</dbReference>
<keyword evidence="4" id="KW-0804">Transcription</keyword>
<dbReference type="PANTHER" id="PTHR46266">
    <property type="entry name" value="TRANSCRIPTION FACTOR TT8"/>
    <property type="match status" value="1"/>
</dbReference>
<accession>A0A1Q3CUY7</accession>
<evidence type="ECO:0000313" key="8">
    <source>
        <dbReference type="EMBL" id="GAV83868.1"/>
    </source>
</evidence>
<organism evidence="8 9">
    <name type="scientific">Cephalotus follicularis</name>
    <name type="common">Albany pitcher plant</name>
    <dbReference type="NCBI Taxonomy" id="3775"/>
    <lineage>
        <taxon>Eukaryota</taxon>
        <taxon>Viridiplantae</taxon>
        <taxon>Streptophyta</taxon>
        <taxon>Embryophyta</taxon>
        <taxon>Tracheophyta</taxon>
        <taxon>Spermatophyta</taxon>
        <taxon>Magnoliopsida</taxon>
        <taxon>eudicotyledons</taxon>
        <taxon>Gunneridae</taxon>
        <taxon>Pentapetalae</taxon>
        <taxon>rosids</taxon>
        <taxon>fabids</taxon>
        <taxon>Oxalidales</taxon>
        <taxon>Cephalotaceae</taxon>
        <taxon>Cephalotus</taxon>
    </lineage>
</organism>
<comment type="subcellular location">
    <subcellularLocation>
        <location evidence="1">Nucleus</location>
    </subcellularLocation>
</comment>
<keyword evidence="9" id="KW-1185">Reference proteome</keyword>
<dbReference type="Pfam" id="PF00010">
    <property type="entry name" value="HLH"/>
    <property type="match status" value="1"/>
</dbReference>
<dbReference type="GO" id="GO:0005634">
    <property type="term" value="C:nucleus"/>
    <property type="evidence" value="ECO:0007669"/>
    <property type="project" value="UniProtKB-SubCell"/>
</dbReference>
<dbReference type="PANTHER" id="PTHR46266:SF3">
    <property type="entry name" value="TRANSCRIPTION FACTOR EGL1"/>
    <property type="match status" value="1"/>
</dbReference>
<sequence>MATLPESLKKQLALAVRSIQWSYAMFWSISVRQPGVLEWGDGYYNGDIKTRKTVQSMEINADQLGLQRSEQLRELYESLSVVESSPQARRPSASLSPEDLSDTEWYYLVCMSFVFNIGQGLPGRTLANGQPIWLCNAHYADSKVFSRSLLAKTVLCFPFLGGVIELGVTEKVLEDPSLIQHIKSSFLEIPYPRVYSNSNPDAIDSRILHTKLIPIVGCEELEMFSPDNSSNGFEANQLAEDSFVAAGIIGRASQVQSWNFMDDELSNCVDPSLNSSDCIFQTFVDPGMVVTDPKNDKVNSNWLQDVQECNHSKLTSLDIRHDDLHYQNVLSSLLKTSHQLILGQHFQNCNKNSNFVNWKKCGFENRQKRDGTAQKLLKKILFEVPQMHNHGLLESPEDDVNKDGVWRPEADGIGVNHVLSERKRRERINKKILTLKSICPSINKVDKVAILDDTIEYLQELERRVEELETCRDLTDLESRAKMKPQDIIERTSDNYGNDKTAKKPLLNKRKASDIDRMEPEIDYCGPKDNPTDNIIVNVIEKDVTIEIKCPWKDRILLEIMDAASNLHLDSHTVQSSNTDGILYLTIKSKYKGSIVPSVEMITQALQRVAWKC</sequence>
<dbReference type="Gene3D" id="4.10.280.10">
    <property type="entry name" value="Helix-loop-helix DNA-binding domain"/>
    <property type="match status" value="1"/>
</dbReference>
<dbReference type="InterPro" id="IPR036638">
    <property type="entry name" value="HLH_DNA-bd_sf"/>
</dbReference>
<dbReference type="GO" id="GO:0080090">
    <property type="term" value="P:regulation of primary metabolic process"/>
    <property type="evidence" value="ECO:0007669"/>
    <property type="project" value="UniProtKB-ARBA"/>
</dbReference>
<feature type="coiled-coil region" evidence="6">
    <location>
        <begin position="451"/>
        <end position="478"/>
    </location>
</feature>
<dbReference type="AlphaFoldDB" id="A0A1Q3CUY7"/>
<dbReference type="PROSITE" id="PS50888">
    <property type="entry name" value="BHLH"/>
    <property type="match status" value="1"/>
</dbReference>
<keyword evidence="3" id="KW-0010">Activator</keyword>
<dbReference type="InterPro" id="IPR054502">
    <property type="entry name" value="bHLH-TF_ACT-like_plant"/>
</dbReference>
<dbReference type="OrthoDB" id="690068at2759"/>
<dbReference type="EMBL" id="BDDD01003035">
    <property type="protein sequence ID" value="GAV83868.1"/>
    <property type="molecule type" value="Genomic_DNA"/>
</dbReference>
<feature type="domain" description="BHLH" evidence="7">
    <location>
        <begin position="412"/>
        <end position="461"/>
    </location>
</feature>
<dbReference type="SMART" id="SM00353">
    <property type="entry name" value="HLH"/>
    <property type="match status" value="1"/>
</dbReference>
<evidence type="ECO:0000256" key="4">
    <source>
        <dbReference type="ARBA" id="ARBA00023163"/>
    </source>
</evidence>
<keyword evidence="5" id="KW-0539">Nucleus</keyword>
<name>A0A1Q3CUY7_CEPFO</name>
<dbReference type="SUPFAM" id="SSF47459">
    <property type="entry name" value="HLH, helix-loop-helix DNA-binding domain"/>
    <property type="match status" value="1"/>
</dbReference>
<reference evidence="9" key="1">
    <citation type="submission" date="2016-04" db="EMBL/GenBank/DDBJ databases">
        <title>Cephalotus genome sequencing.</title>
        <authorList>
            <person name="Fukushima K."/>
            <person name="Hasebe M."/>
            <person name="Fang X."/>
        </authorList>
    </citation>
    <scope>NUCLEOTIDE SEQUENCE [LARGE SCALE GENOMIC DNA]</scope>
    <source>
        <strain evidence="9">cv. St1</strain>
    </source>
</reference>
<dbReference type="InParanoid" id="A0A1Q3CUY7"/>
<dbReference type="STRING" id="3775.A0A1Q3CUY7"/>
<dbReference type="InterPro" id="IPR025610">
    <property type="entry name" value="MYC/MYB_N"/>
</dbReference>
<evidence type="ECO:0000256" key="2">
    <source>
        <dbReference type="ARBA" id="ARBA00023015"/>
    </source>
</evidence>
<evidence type="ECO:0000256" key="5">
    <source>
        <dbReference type="ARBA" id="ARBA00023242"/>
    </source>
</evidence>
<keyword evidence="6" id="KW-0175">Coiled coil</keyword>
<proteinExistence type="predicted"/>
<evidence type="ECO:0000256" key="6">
    <source>
        <dbReference type="SAM" id="Coils"/>
    </source>
</evidence>
<keyword evidence="2" id="KW-0805">Transcription regulation</keyword>
<evidence type="ECO:0000313" key="9">
    <source>
        <dbReference type="Proteomes" id="UP000187406"/>
    </source>
</evidence>
<comment type="caution">
    <text evidence="8">The sequence shown here is derived from an EMBL/GenBank/DDBJ whole genome shotgun (WGS) entry which is preliminary data.</text>
</comment>
<dbReference type="Pfam" id="PF22754">
    <property type="entry name" value="bHLH-TF_ACT-like_plant"/>
    <property type="match status" value="1"/>
</dbReference>
<dbReference type="Proteomes" id="UP000187406">
    <property type="component" value="Unassembled WGS sequence"/>
</dbReference>
<evidence type="ECO:0000259" key="7">
    <source>
        <dbReference type="PROSITE" id="PS50888"/>
    </source>
</evidence>
<dbReference type="GO" id="GO:0046983">
    <property type="term" value="F:protein dimerization activity"/>
    <property type="evidence" value="ECO:0007669"/>
    <property type="project" value="InterPro"/>
</dbReference>
<evidence type="ECO:0000256" key="3">
    <source>
        <dbReference type="ARBA" id="ARBA00023159"/>
    </source>
</evidence>
<dbReference type="FunCoup" id="A0A1Q3CUY7">
    <property type="interactions" value="388"/>
</dbReference>
<evidence type="ECO:0000256" key="1">
    <source>
        <dbReference type="ARBA" id="ARBA00004123"/>
    </source>
</evidence>
<gene>
    <name evidence="8" type="ORF">CFOL_v3_27313</name>
</gene>
<dbReference type="Pfam" id="PF14215">
    <property type="entry name" value="bHLH-MYC_N"/>
    <property type="match status" value="1"/>
</dbReference>
<protein>
    <submittedName>
        <fullName evidence="8">HLH domain-containing protein/bHLH-MYC_N domain-containing protein</fullName>
    </submittedName>
</protein>